<organism evidence="2 3">
    <name type="scientific">Bacillus mycoides</name>
    <dbReference type="NCBI Taxonomy" id="1405"/>
    <lineage>
        <taxon>Bacteria</taxon>
        <taxon>Bacillati</taxon>
        <taxon>Bacillota</taxon>
        <taxon>Bacilli</taxon>
        <taxon>Bacillales</taxon>
        <taxon>Bacillaceae</taxon>
        <taxon>Bacillus</taxon>
        <taxon>Bacillus cereus group</taxon>
    </lineage>
</organism>
<sequence length="58" mass="6964">MKLNVHLRRTEAILIIIFQNGLCLFENSIVRRELNDSERSRSRSYLKQERSQESKRNS</sequence>
<name>A0A654BNW9_BACMY</name>
<proteinExistence type="predicted"/>
<accession>A0A654BNW9</accession>
<feature type="region of interest" description="Disordered" evidence="1">
    <location>
        <begin position="35"/>
        <end position="58"/>
    </location>
</feature>
<evidence type="ECO:0000256" key="1">
    <source>
        <dbReference type="SAM" id="MobiDB-lite"/>
    </source>
</evidence>
<protein>
    <submittedName>
        <fullName evidence="2">Uncharacterized protein</fullName>
    </submittedName>
</protein>
<dbReference type="AlphaFoldDB" id="A0A654BNW9"/>
<gene>
    <name evidence="2" type="ORF">BACI71_70617</name>
</gene>
<evidence type="ECO:0000313" key="2">
    <source>
        <dbReference type="EMBL" id="VXC82330.1"/>
    </source>
</evidence>
<dbReference type="EMBL" id="CABWMC010000032">
    <property type="protein sequence ID" value="VXC82330.1"/>
    <property type="molecule type" value="Genomic_DNA"/>
</dbReference>
<reference evidence="2 3" key="1">
    <citation type="submission" date="2019-10" db="EMBL/GenBank/DDBJ databases">
        <authorList>
            <person name="Karimi E."/>
        </authorList>
    </citation>
    <scope>NUCLEOTIDE SEQUENCE [LARGE SCALE GENOMIC DNA]</scope>
    <source>
        <strain evidence="2">Bacillus sp. 71</strain>
    </source>
</reference>
<evidence type="ECO:0000313" key="3">
    <source>
        <dbReference type="Proteomes" id="UP000437562"/>
    </source>
</evidence>
<dbReference type="Proteomes" id="UP000437562">
    <property type="component" value="Unassembled WGS sequence"/>
</dbReference>